<dbReference type="InterPro" id="IPR029058">
    <property type="entry name" value="AB_hydrolase_fold"/>
</dbReference>
<dbReference type="SUPFAM" id="SSF53474">
    <property type="entry name" value="alpha/beta-Hydrolases"/>
    <property type="match status" value="1"/>
</dbReference>
<dbReference type="GO" id="GO:0016787">
    <property type="term" value="F:hydrolase activity"/>
    <property type="evidence" value="ECO:0007669"/>
    <property type="project" value="UniProtKB-KW"/>
</dbReference>
<dbReference type="RefSeq" id="WP_202689907.1">
    <property type="nucleotide sequence ID" value="NZ_JAESVN010000010.1"/>
</dbReference>
<feature type="signal peptide" evidence="1">
    <location>
        <begin position="1"/>
        <end position="28"/>
    </location>
</feature>
<proteinExistence type="predicted"/>
<evidence type="ECO:0000313" key="4">
    <source>
        <dbReference type="Proteomes" id="UP000648908"/>
    </source>
</evidence>
<keyword evidence="3" id="KW-0378">Hydrolase</keyword>
<gene>
    <name evidence="3" type="ORF">JL811_17020</name>
</gene>
<dbReference type="PRINTS" id="PR00111">
    <property type="entry name" value="ABHYDROLASE"/>
</dbReference>
<comment type="caution">
    <text evidence="3">The sequence shown here is derived from an EMBL/GenBank/DDBJ whole genome shotgun (WGS) entry which is preliminary data.</text>
</comment>
<keyword evidence="1" id="KW-0732">Signal</keyword>
<feature type="chain" id="PRO_5035443762" evidence="1">
    <location>
        <begin position="29"/>
        <end position="266"/>
    </location>
</feature>
<keyword evidence="4" id="KW-1185">Reference proteome</keyword>
<dbReference type="Pfam" id="PF00561">
    <property type="entry name" value="Abhydrolase_1"/>
    <property type="match status" value="1"/>
</dbReference>
<organism evidence="3 4">
    <name type="scientific">Szabonella alba</name>
    <dbReference type="NCBI Taxonomy" id="2804194"/>
    <lineage>
        <taxon>Bacteria</taxon>
        <taxon>Pseudomonadati</taxon>
        <taxon>Pseudomonadota</taxon>
        <taxon>Alphaproteobacteria</taxon>
        <taxon>Rhodobacterales</taxon>
        <taxon>Paracoccaceae</taxon>
        <taxon>Szabonella</taxon>
    </lineage>
</organism>
<protein>
    <submittedName>
        <fullName evidence="3">Alpha/beta hydrolase</fullName>
    </submittedName>
</protein>
<name>A0A8K0VFY1_9RHOB</name>
<dbReference type="PANTHER" id="PTHR43194">
    <property type="entry name" value="HYDROLASE ALPHA/BETA FOLD FAMILY"/>
    <property type="match status" value="1"/>
</dbReference>
<evidence type="ECO:0000313" key="3">
    <source>
        <dbReference type="EMBL" id="MBL4918929.1"/>
    </source>
</evidence>
<evidence type="ECO:0000256" key="1">
    <source>
        <dbReference type="SAM" id="SignalP"/>
    </source>
</evidence>
<reference evidence="3" key="1">
    <citation type="submission" date="2021-01" db="EMBL/GenBank/DDBJ databases">
        <title>Tabrizicola alba sp. nov. a motile alkaliphilic bacterium isolated from a soda lake.</title>
        <authorList>
            <person name="Szuroczki S."/>
            <person name="Abbaszade G."/>
            <person name="Schumann P."/>
            <person name="Toth E."/>
        </authorList>
    </citation>
    <scope>NUCLEOTIDE SEQUENCE</scope>
    <source>
        <strain evidence="3">DMG-N-6</strain>
    </source>
</reference>
<dbReference type="InterPro" id="IPR050228">
    <property type="entry name" value="Carboxylesterase_BioH"/>
</dbReference>
<evidence type="ECO:0000259" key="2">
    <source>
        <dbReference type="Pfam" id="PF00561"/>
    </source>
</evidence>
<sequence length="266" mass="27732">MTLPLRVFGAGRPALALHCSLAHGGAFAGLAAALPDWQITAPDLPGHGRAPEWPLARMAQSDIHAEATREALTILRSMDAPVPVIGHSFGATVALRLALEEPDLVERLVLFEPVLFAAARAAGGPEFPDHLRAHQGFDAALRAGDMRAAATAFQAIWGTGQGFGSLTLAQQDYIAARIHLIAAQNAVLVEDSAGLLDHGRLESLGLPVLLVEGALSPPVIAAIQTELARRLPQVARGQIAGAGHMLPITHSADCAALLRNFLGASA</sequence>
<dbReference type="EMBL" id="JAESVN010000010">
    <property type="protein sequence ID" value="MBL4918929.1"/>
    <property type="molecule type" value="Genomic_DNA"/>
</dbReference>
<dbReference type="InterPro" id="IPR000073">
    <property type="entry name" value="AB_hydrolase_1"/>
</dbReference>
<feature type="domain" description="AB hydrolase-1" evidence="2">
    <location>
        <begin position="17"/>
        <end position="250"/>
    </location>
</feature>
<dbReference type="AlphaFoldDB" id="A0A8K0VFY1"/>
<dbReference type="PANTHER" id="PTHR43194:SF2">
    <property type="entry name" value="PEROXISOMAL MEMBRANE PROTEIN LPX1"/>
    <property type="match status" value="1"/>
</dbReference>
<dbReference type="Gene3D" id="3.40.50.1820">
    <property type="entry name" value="alpha/beta hydrolase"/>
    <property type="match status" value="1"/>
</dbReference>
<dbReference type="Proteomes" id="UP000648908">
    <property type="component" value="Unassembled WGS sequence"/>
</dbReference>
<accession>A0A8K0VFY1</accession>